<protein>
    <submittedName>
        <fullName evidence="1">Uncharacterized protein</fullName>
    </submittedName>
</protein>
<gene>
    <name evidence="1" type="ORF">WJ0W_005465</name>
</gene>
<dbReference type="RefSeq" id="WP_213430948.1">
    <property type="nucleotide sequence ID" value="NZ_AP031286.1"/>
</dbReference>
<sequence>MEKELDVLINYFEEYISELQKELEQEPNSEFIKGQMKGMNQALRITRMLNKPDPEHCVDIIID</sequence>
<keyword evidence="2" id="KW-1185">Reference proteome</keyword>
<evidence type="ECO:0000313" key="2">
    <source>
        <dbReference type="Proteomes" id="UP001154322"/>
    </source>
</evidence>
<organism evidence="1 2">
    <name type="scientific">Paenibacillus melissococcoides</name>
    <dbReference type="NCBI Taxonomy" id="2912268"/>
    <lineage>
        <taxon>Bacteria</taxon>
        <taxon>Bacillati</taxon>
        <taxon>Bacillota</taxon>
        <taxon>Bacilli</taxon>
        <taxon>Bacillales</taxon>
        <taxon>Paenibacillaceae</taxon>
        <taxon>Paenibacillus</taxon>
    </lineage>
</organism>
<reference evidence="1" key="1">
    <citation type="submission" date="2022-06" db="EMBL/GenBank/DDBJ databases">
        <authorList>
            <person name="Dietemann V."/>
            <person name="Ory F."/>
            <person name="Dainat B."/>
            <person name="Oberhansli S."/>
        </authorList>
    </citation>
    <scope>NUCLEOTIDE SEQUENCE</scope>
    <source>
        <strain evidence="1">Ena-SAMPLE-TAB-26-04-2022-14:26:32:270-5432</strain>
    </source>
</reference>
<comment type="caution">
    <text evidence="1">The sequence shown here is derived from an EMBL/GenBank/DDBJ whole genome shotgun (WGS) entry which is preliminary data.</text>
</comment>
<dbReference type="Proteomes" id="UP001154322">
    <property type="component" value="Unassembled WGS sequence"/>
</dbReference>
<evidence type="ECO:0000313" key="1">
    <source>
        <dbReference type="EMBL" id="CAH8248207.1"/>
    </source>
</evidence>
<dbReference type="EMBL" id="CALYLO010000009">
    <property type="protein sequence ID" value="CAH8248207.1"/>
    <property type="molecule type" value="Genomic_DNA"/>
</dbReference>
<name>A0ABM9G8D7_9BACL</name>
<accession>A0ABM9G8D7</accession>
<proteinExistence type="predicted"/>